<dbReference type="Pfam" id="PF00582">
    <property type="entry name" value="Usp"/>
    <property type="match status" value="1"/>
</dbReference>
<evidence type="ECO:0000313" key="5">
    <source>
        <dbReference type="Proteomes" id="UP001576776"/>
    </source>
</evidence>
<dbReference type="InterPro" id="IPR014729">
    <property type="entry name" value="Rossmann-like_a/b/a_fold"/>
</dbReference>
<dbReference type="CDD" id="cd23659">
    <property type="entry name" value="USP_At3g01520-like"/>
    <property type="match status" value="1"/>
</dbReference>
<feature type="domain" description="UspA" evidence="3">
    <location>
        <begin position="2"/>
        <end position="151"/>
    </location>
</feature>
<keyword evidence="5" id="KW-1185">Reference proteome</keyword>
<evidence type="ECO:0000259" key="3">
    <source>
        <dbReference type="Pfam" id="PF00582"/>
    </source>
</evidence>
<dbReference type="InterPro" id="IPR006015">
    <property type="entry name" value="Universal_stress_UspA"/>
</dbReference>
<dbReference type="PIRSF" id="PIRSF006276">
    <property type="entry name" value="UspA"/>
    <property type="match status" value="1"/>
</dbReference>
<comment type="similarity">
    <text evidence="1 2">Belongs to the universal stress protein A family.</text>
</comment>
<comment type="caution">
    <text evidence="4">The sequence shown here is derived from an EMBL/GenBank/DDBJ whole genome shotgun (WGS) entry which is preliminary data.</text>
</comment>
<dbReference type="EMBL" id="JBHFNS010000094">
    <property type="protein sequence ID" value="MFB2939442.1"/>
    <property type="molecule type" value="Genomic_DNA"/>
</dbReference>
<evidence type="ECO:0000313" key="4">
    <source>
        <dbReference type="EMBL" id="MFB2939442.1"/>
    </source>
</evidence>
<protein>
    <recommendedName>
        <fullName evidence="2">Universal stress protein</fullName>
    </recommendedName>
</protein>
<dbReference type="InterPro" id="IPR006016">
    <property type="entry name" value="UspA"/>
</dbReference>
<reference evidence="4 5" key="1">
    <citation type="submission" date="2024-09" db="EMBL/GenBank/DDBJ databases">
        <title>Floridaenema gen nov. (Aerosakkonemataceae, Aerosakkonematales ord. nov., Cyanobacteria) from benthic tropical and subtropical fresh waters, with the description of four new species.</title>
        <authorList>
            <person name="Moretto J.A."/>
            <person name="Berthold D.E."/>
            <person name="Lefler F.W."/>
            <person name="Huang I.-S."/>
            <person name="Laughinghouse H. IV."/>
        </authorList>
    </citation>
    <scope>NUCLEOTIDE SEQUENCE [LARGE SCALE GENOMIC DNA]</scope>
    <source>
        <strain evidence="4 5">BLCC-F154</strain>
    </source>
</reference>
<evidence type="ECO:0000256" key="1">
    <source>
        <dbReference type="ARBA" id="ARBA00008791"/>
    </source>
</evidence>
<dbReference type="SUPFAM" id="SSF52402">
    <property type="entry name" value="Adenine nucleotide alpha hydrolases-like"/>
    <property type="match status" value="1"/>
</dbReference>
<dbReference type="PRINTS" id="PR01438">
    <property type="entry name" value="UNVRSLSTRESS"/>
</dbReference>
<dbReference type="Gene3D" id="3.40.50.620">
    <property type="entry name" value="HUPs"/>
    <property type="match status" value="1"/>
</dbReference>
<dbReference type="RefSeq" id="WP_413260907.1">
    <property type="nucleotide sequence ID" value="NZ_JBHFNS010000094.1"/>
</dbReference>
<comment type="subcellular location">
    <subcellularLocation>
        <location evidence="2">Cytoplasm</location>
    </subcellularLocation>
</comment>
<accession>A0ABV4YKT6</accession>
<name>A0ABV4YKT6_9CYAN</name>
<keyword evidence="2" id="KW-0963">Cytoplasm</keyword>
<organism evidence="4 5">
    <name type="scientific">Floridaenema fluviatile BLCC-F154</name>
    <dbReference type="NCBI Taxonomy" id="3153640"/>
    <lineage>
        <taxon>Bacteria</taxon>
        <taxon>Bacillati</taxon>
        <taxon>Cyanobacteriota</taxon>
        <taxon>Cyanophyceae</taxon>
        <taxon>Oscillatoriophycideae</taxon>
        <taxon>Aerosakkonematales</taxon>
        <taxon>Aerosakkonemataceae</taxon>
        <taxon>Floridanema</taxon>
        <taxon>Floridanema fluviatile</taxon>
    </lineage>
</organism>
<proteinExistence type="inferred from homology"/>
<dbReference type="Proteomes" id="UP001576776">
    <property type="component" value="Unassembled WGS sequence"/>
</dbReference>
<sequence length="154" mass="17125">MKILVAIDESNSSHKALEKALHLVNHQNATFVILGVEEPVMMTSTSPLPGVFGEAPTTNWQQEEELVELEEKRTISAIRWAENICDRAGIMFKSRLEFGDAKHIICDVAQQENCDLIVIGSHSYGIIERMLIGSVTDHVVHHAHCAVLVVREGE</sequence>
<dbReference type="PANTHER" id="PTHR31964:SF113">
    <property type="entry name" value="USPA DOMAIN-CONTAINING PROTEIN"/>
    <property type="match status" value="1"/>
</dbReference>
<evidence type="ECO:0000256" key="2">
    <source>
        <dbReference type="PIRNR" id="PIRNR006276"/>
    </source>
</evidence>
<gene>
    <name evidence="4" type="ORF">ACE1B6_29665</name>
</gene>
<dbReference type="PANTHER" id="PTHR31964">
    <property type="entry name" value="ADENINE NUCLEOTIDE ALPHA HYDROLASES-LIKE SUPERFAMILY PROTEIN"/>
    <property type="match status" value="1"/>
</dbReference>